<dbReference type="EMBL" id="PGTM01000075">
    <property type="protein sequence ID" value="PJF36159.1"/>
    <property type="molecule type" value="Genomic_DNA"/>
</dbReference>
<organism evidence="2 3">
    <name type="scientific">Candidatus Thermofonsia Clade 1 bacterium</name>
    <dbReference type="NCBI Taxonomy" id="2364210"/>
    <lineage>
        <taxon>Bacteria</taxon>
        <taxon>Bacillati</taxon>
        <taxon>Chloroflexota</taxon>
        <taxon>Candidatus Thermofontia</taxon>
        <taxon>Candidatus Thermofonsia Clade 1</taxon>
    </lineage>
</organism>
<sequence length="692" mass="75156">MRYALFTLILVLSAALSAVSRAQAPERYALPAPICALAAARVVCYDVRSAAPRFITPSADHVIAFALSPSADALLYRTEDGRVLIAALDAPRPLLIAADALLPALLPHAAESLAWSPDGVTLAYLTAYGLEIALPTPIGVPLLISETTRQYVSLRFSPFGGKLAAQDHLGGWTIFKLTAEQGVRSGLERVDSVDEPAEAAWLDDNSLILAPWRGGLVRLNVIEAAERTFLVEAWRRAEGVFTRLSSAYDGTVRAMQRVGSMPEGVLVSIGGDGTATPFGERRVDTSMTWIGNGSRLVYITSGTPIVVIPESGIEDALPLQRVQAVAWAMPMFQRVSNLALDADLYFLAYDSVTNAESYRVQEDGVPQVWRLFGDGERAVEQLSRLPEGVRAFALSPDRRQMVVVSGQSVAILPALNAAELAALATPTPLGRRGTPTPEPLRLPDAPEARLVARLRSSTLASVDWSSDARQIAFVDTDGVYVITLTDDPSVLPQPLTIAASTPERVYDQVRFSPDGRSLLMRASLSDGSYEFAVAPLAEGAWRLPNFRAEQAHWHLNGLFLVKRQGDQWLLSAYDGQAETLLARSAYPIVAIQPLGVAARMSEQPVVFWRQVGWQVAAAVQRVSTTGDPDQLRVEGPPYALPRARFSPTARFGIGQVRSRGDKIDQLIVLDTINGRAVALRDVRVLDQFEWAR</sequence>
<evidence type="ECO:0000313" key="3">
    <source>
        <dbReference type="Proteomes" id="UP000229681"/>
    </source>
</evidence>
<keyword evidence="1" id="KW-0732">Signal</keyword>
<gene>
    <name evidence="2" type="ORF">CUN49_06860</name>
</gene>
<comment type="caution">
    <text evidence="2">The sequence shown here is derived from an EMBL/GenBank/DDBJ whole genome shotgun (WGS) entry which is preliminary data.</text>
</comment>
<dbReference type="AlphaFoldDB" id="A0A2M8PF28"/>
<protein>
    <recommendedName>
        <fullName evidence="4">Lipoprotein LpqB beta-propeller domain-containing protein</fullName>
    </recommendedName>
</protein>
<dbReference type="Gene3D" id="2.120.10.30">
    <property type="entry name" value="TolB, C-terminal domain"/>
    <property type="match status" value="1"/>
</dbReference>
<feature type="chain" id="PRO_5030053709" description="Lipoprotein LpqB beta-propeller domain-containing protein" evidence="1">
    <location>
        <begin position="25"/>
        <end position="692"/>
    </location>
</feature>
<evidence type="ECO:0000256" key="1">
    <source>
        <dbReference type="SAM" id="SignalP"/>
    </source>
</evidence>
<proteinExistence type="predicted"/>
<dbReference type="SUPFAM" id="SSF82171">
    <property type="entry name" value="DPP6 N-terminal domain-like"/>
    <property type="match status" value="1"/>
</dbReference>
<feature type="signal peptide" evidence="1">
    <location>
        <begin position="1"/>
        <end position="24"/>
    </location>
</feature>
<name>A0A2M8PF28_9CHLR</name>
<evidence type="ECO:0000313" key="2">
    <source>
        <dbReference type="EMBL" id="PJF36159.1"/>
    </source>
</evidence>
<dbReference type="Proteomes" id="UP000229681">
    <property type="component" value="Unassembled WGS sequence"/>
</dbReference>
<reference evidence="2 3" key="1">
    <citation type="submission" date="2017-11" db="EMBL/GenBank/DDBJ databases">
        <title>Evolution of Phototrophy in the Chloroflexi Phylum Driven by Horizontal Gene Transfer.</title>
        <authorList>
            <person name="Ward L.M."/>
            <person name="Hemp J."/>
            <person name="Shih P.M."/>
            <person name="Mcglynn S.E."/>
            <person name="Fischer W."/>
        </authorList>
    </citation>
    <scope>NUCLEOTIDE SEQUENCE [LARGE SCALE GENOMIC DNA]</scope>
    <source>
        <strain evidence="2">JP3_13</strain>
    </source>
</reference>
<accession>A0A2M8PF28</accession>
<evidence type="ECO:0008006" key="4">
    <source>
        <dbReference type="Google" id="ProtNLM"/>
    </source>
</evidence>
<dbReference type="InterPro" id="IPR011042">
    <property type="entry name" value="6-blade_b-propeller_TolB-like"/>
</dbReference>